<dbReference type="SMART" id="SM01118">
    <property type="entry name" value="CYTH"/>
    <property type="match status" value="1"/>
</dbReference>
<accession>A0A9D1CN42</accession>
<organism evidence="2 3">
    <name type="scientific">Candidatus Avoscillospira stercorigallinarum</name>
    <dbReference type="NCBI Taxonomy" id="2840708"/>
    <lineage>
        <taxon>Bacteria</taxon>
        <taxon>Bacillati</taxon>
        <taxon>Bacillota</taxon>
        <taxon>Clostridia</taxon>
        <taxon>Eubacteriales</taxon>
        <taxon>Oscillospiraceae</taxon>
        <taxon>Oscillospiraceae incertae sedis</taxon>
        <taxon>Candidatus Avoscillospira</taxon>
    </lineage>
</organism>
<evidence type="ECO:0000313" key="3">
    <source>
        <dbReference type="Proteomes" id="UP000886874"/>
    </source>
</evidence>
<name>A0A9D1CN42_9FIRM</name>
<dbReference type="AlphaFoldDB" id="A0A9D1CN42"/>
<gene>
    <name evidence="2" type="ORF">IAA67_00070</name>
</gene>
<dbReference type="PANTHER" id="PTHR39569:SF1">
    <property type="entry name" value="INORGANIC TRIPHOSPHATASE"/>
    <property type="match status" value="1"/>
</dbReference>
<dbReference type="Pfam" id="PF01928">
    <property type="entry name" value="CYTH"/>
    <property type="match status" value="1"/>
</dbReference>
<evidence type="ECO:0000259" key="1">
    <source>
        <dbReference type="PROSITE" id="PS51707"/>
    </source>
</evidence>
<comment type="caution">
    <text evidence="2">The sequence shown here is derived from an EMBL/GenBank/DDBJ whole genome shotgun (WGS) entry which is preliminary data.</text>
</comment>
<dbReference type="InterPro" id="IPR039013">
    <property type="entry name" value="YgiF"/>
</dbReference>
<protein>
    <submittedName>
        <fullName evidence="2">CYTH domain-containing protein</fullName>
    </submittedName>
</protein>
<sequence length="203" mass="22353">MGIELEYKLAVANPAQLEQILFDPQVKEVQVGDYQIFEMATIYYDTPDRRLGTLRWTLRLRQENNQLVATLKTPYQGKMRGEWSCEAANIQEAVPVLLETGAPEELTGLLSGQTLEPVCAARFTRRAANLRFADGSVCELAGDVGLLAGGGKEEALCEIEVELKSGDAAMAEAFARELQDKFGLREEPLSKFARASALAEGKR</sequence>
<dbReference type="Gene3D" id="2.40.320.10">
    <property type="entry name" value="Hypothetical Protein Pfu-838710-001"/>
    <property type="match status" value="1"/>
</dbReference>
<dbReference type="SUPFAM" id="SSF55154">
    <property type="entry name" value="CYTH-like phosphatases"/>
    <property type="match status" value="1"/>
</dbReference>
<dbReference type="InterPro" id="IPR023577">
    <property type="entry name" value="CYTH_domain"/>
</dbReference>
<reference evidence="2" key="2">
    <citation type="journal article" date="2021" name="PeerJ">
        <title>Extensive microbial diversity within the chicken gut microbiome revealed by metagenomics and culture.</title>
        <authorList>
            <person name="Gilroy R."/>
            <person name="Ravi A."/>
            <person name="Getino M."/>
            <person name="Pursley I."/>
            <person name="Horton D.L."/>
            <person name="Alikhan N.F."/>
            <person name="Baker D."/>
            <person name="Gharbi K."/>
            <person name="Hall N."/>
            <person name="Watson M."/>
            <person name="Adriaenssens E.M."/>
            <person name="Foster-Nyarko E."/>
            <person name="Jarju S."/>
            <person name="Secka A."/>
            <person name="Antonio M."/>
            <person name="Oren A."/>
            <person name="Chaudhuri R.R."/>
            <person name="La Ragione R."/>
            <person name="Hildebrand F."/>
            <person name="Pallen M.J."/>
        </authorList>
    </citation>
    <scope>NUCLEOTIDE SEQUENCE</scope>
    <source>
        <strain evidence="2">ChiSjej2B20-13462</strain>
    </source>
</reference>
<dbReference type="PROSITE" id="PS51707">
    <property type="entry name" value="CYTH"/>
    <property type="match status" value="1"/>
</dbReference>
<evidence type="ECO:0000313" key="2">
    <source>
        <dbReference type="EMBL" id="HIQ68718.1"/>
    </source>
</evidence>
<dbReference type="EMBL" id="DVFN01000002">
    <property type="protein sequence ID" value="HIQ68718.1"/>
    <property type="molecule type" value="Genomic_DNA"/>
</dbReference>
<dbReference type="Proteomes" id="UP000886874">
    <property type="component" value="Unassembled WGS sequence"/>
</dbReference>
<dbReference type="GO" id="GO:0050355">
    <property type="term" value="F:inorganic triphosphate phosphatase activity"/>
    <property type="evidence" value="ECO:0007669"/>
    <property type="project" value="InterPro"/>
</dbReference>
<feature type="domain" description="CYTH" evidence="1">
    <location>
        <begin position="2"/>
        <end position="202"/>
    </location>
</feature>
<dbReference type="InterPro" id="IPR033469">
    <property type="entry name" value="CYTH-like_dom_sf"/>
</dbReference>
<reference evidence="2" key="1">
    <citation type="submission" date="2020-10" db="EMBL/GenBank/DDBJ databases">
        <authorList>
            <person name="Gilroy R."/>
        </authorList>
    </citation>
    <scope>NUCLEOTIDE SEQUENCE</scope>
    <source>
        <strain evidence="2">ChiSjej2B20-13462</strain>
    </source>
</reference>
<proteinExistence type="predicted"/>
<dbReference type="PANTHER" id="PTHR39569">
    <property type="entry name" value="INORGANIC TRIPHOSPHATASE"/>
    <property type="match status" value="1"/>
</dbReference>
<dbReference type="GO" id="GO:0046872">
    <property type="term" value="F:metal ion binding"/>
    <property type="evidence" value="ECO:0007669"/>
    <property type="project" value="TreeGrafter"/>
</dbReference>